<sequence>MQIISFSSMYASFVQEFPECVSEAMALIIQDSPASVILNI</sequence>
<reference evidence="1 2" key="1">
    <citation type="submission" date="2012-04" db="EMBL/GenBank/DDBJ databases">
        <authorList>
            <person name="Weinstock G."/>
            <person name="Sodergren E."/>
            <person name="Lobos E.A."/>
            <person name="Fulton L."/>
            <person name="Fulton R."/>
            <person name="Courtney L."/>
            <person name="Fronick C."/>
            <person name="O'Laughlin M."/>
            <person name="Godfrey J."/>
            <person name="Wilson R.M."/>
            <person name="Miner T."/>
            <person name="Farmer C."/>
            <person name="Delehaunty K."/>
            <person name="Cordes M."/>
            <person name="Minx P."/>
            <person name="Tomlinson C."/>
            <person name="Chen J."/>
            <person name="Wollam A."/>
            <person name="Pepin K.H."/>
            <person name="Bhonagiri V."/>
            <person name="Zhang X."/>
            <person name="Suruliraj S."/>
            <person name="Warren W."/>
            <person name="Mitreva M."/>
            <person name="Mardis E.R."/>
            <person name="Wilson R.K."/>
        </authorList>
    </citation>
    <scope>NUCLEOTIDE SEQUENCE [LARGE SCALE GENOMIC DNA]</scope>
    <source>
        <strain evidence="1 2">ERV63</strain>
    </source>
</reference>
<proteinExistence type="predicted"/>
<dbReference type="EMBL" id="ALZR01000082">
    <property type="protein sequence ID" value="EJV15307.1"/>
    <property type="molecule type" value="Genomic_DNA"/>
</dbReference>
<accession>A0AAV3GL05</accession>
<dbReference type="AlphaFoldDB" id="A0AAV3GL05"/>
<gene>
    <name evidence="1" type="ORF">HMPREF1336_02235</name>
</gene>
<comment type="caution">
    <text evidence="1">The sequence shown here is derived from an EMBL/GenBank/DDBJ whole genome shotgun (WGS) entry which is preliminary data.</text>
</comment>
<dbReference type="Proteomes" id="UP000004117">
    <property type="component" value="Unassembled WGS sequence"/>
</dbReference>
<name>A0AAV3GL05_ENTFL</name>
<evidence type="ECO:0000313" key="2">
    <source>
        <dbReference type="Proteomes" id="UP000004117"/>
    </source>
</evidence>
<evidence type="ECO:0000313" key="1">
    <source>
        <dbReference type="EMBL" id="EJV15307.1"/>
    </source>
</evidence>
<protein>
    <submittedName>
        <fullName evidence="1">Uncharacterized protein</fullName>
    </submittedName>
</protein>
<organism evidence="1 2">
    <name type="scientific">Enterococcus faecalis ERV63</name>
    <dbReference type="NCBI Taxonomy" id="1134793"/>
    <lineage>
        <taxon>Bacteria</taxon>
        <taxon>Bacillati</taxon>
        <taxon>Bacillota</taxon>
        <taxon>Bacilli</taxon>
        <taxon>Lactobacillales</taxon>
        <taxon>Enterococcaceae</taxon>
        <taxon>Enterococcus</taxon>
    </lineage>
</organism>